<dbReference type="AlphaFoldDB" id="A0A2K3JU56"/>
<protein>
    <submittedName>
        <fullName evidence="2">Squamous cell carcinoma antigen recognized by T-cells 3-like protein</fullName>
    </submittedName>
</protein>
<dbReference type="ExpressionAtlas" id="A0A2K3JU56">
    <property type="expression patterns" value="baseline"/>
</dbReference>
<dbReference type="EMBL" id="ASHM01076775">
    <property type="protein sequence ID" value="PNX57591.1"/>
    <property type="molecule type" value="Genomic_DNA"/>
</dbReference>
<proteinExistence type="predicted"/>
<evidence type="ECO:0000256" key="1">
    <source>
        <dbReference type="SAM" id="MobiDB-lite"/>
    </source>
</evidence>
<name>A0A2K3JU56_TRIPR</name>
<reference evidence="2 3" key="2">
    <citation type="journal article" date="2017" name="Front. Plant Sci.">
        <title>Gene Classification and Mining of Molecular Markers Useful in Red Clover (Trifolium pratense) Breeding.</title>
        <authorList>
            <person name="Istvanek J."/>
            <person name="Dluhosova J."/>
            <person name="Dluhos P."/>
            <person name="Patkova L."/>
            <person name="Nedelnik J."/>
            <person name="Repkova J."/>
        </authorList>
    </citation>
    <scope>NUCLEOTIDE SEQUENCE [LARGE SCALE GENOMIC DNA]</scope>
    <source>
        <strain evidence="3">cv. Tatra</strain>
        <tissue evidence="2">Young leaves</tissue>
    </source>
</reference>
<dbReference type="Proteomes" id="UP000236291">
    <property type="component" value="Unassembled WGS sequence"/>
</dbReference>
<comment type="caution">
    <text evidence="2">The sequence shown here is derived from an EMBL/GenBank/DDBJ whole genome shotgun (WGS) entry which is preliminary data.</text>
</comment>
<evidence type="ECO:0000313" key="2">
    <source>
        <dbReference type="EMBL" id="PNX57591.1"/>
    </source>
</evidence>
<sequence>GLAYVDFLDDEHLVAAVAKNKNTLLGKKLSIARSDPKRGGKETLDPKNAEHGMPMGRS</sequence>
<reference evidence="2 3" key="1">
    <citation type="journal article" date="2014" name="Am. J. Bot.">
        <title>Genome assembly and annotation for red clover (Trifolium pratense; Fabaceae).</title>
        <authorList>
            <person name="Istvanek J."/>
            <person name="Jaros M."/>
            <person name="Krenek A."/>
            <person name="Repkova J."/>
        </authorList>
    </citation>
    <scope>NUCLEOTIDE SEQUENCE [LARGE SCALE GENOMIC DNA]</scope>
    <source>
        <strain evidence="3">cv. Tatra</strain>
        <tissue evidence="2">Young leaves</tissue>
    </source>
</reference>
<feature type="region of interest" description="Disordered" evidence="1">
    <location>
        <begin position="33"/>
        <end position="58"/>
    </location>
</feature>
<accession>A0A2K3JU56</accession>
<feature type="non-terminal residue" evidence="2">
    <location>
        <position position="1"/>
    </location>
</feature>
<organism evidence="2 3">
    <name type="scientific">Trifolium pratense</name>
    <name type="common">Red clover</name>
    <dbReference type="NCBI Taxonomy" id="57577"/>
    <lineage>
        <taxon>Eukaryota</taxon>
        <taxon>Viridiplantae</taxon>
        <taxon>Streptophyta</taxon>
        <taxon>Embryophyta</taxon>
        <taxon>Tracheophyta</taxon>
        <taxon>Spermatophyta</taxon>
        <taxon>Magnoliopsida</taxon>
        <taxon>eudicotyledons</taxon>
        <taxon>Gunneridae</taxon>
        <taxon>Pentapetalae</taxon>
        <taxon>rosids</taxon>
        <taxon>fabids</taxon>
        <taxon>Fabales</taxon>
        <taxon>Fabaceae</taxon>
        <taxon>Papilionoideae</taxon>
        <taxon>50 kb inversion clade</taxon>
        <taxon>NPAAA clade</taxon>
        <taxon>Hologalegina</taxon>
        <taxon>IRL clade</taxon>
        <taxon>Trifolieae</taxon>
        <taxon>Trifolium</taxon>
    </lineage>
</organism>
<dbReference type="STRING" id="57577.A0A2K3JU56"/>
<gene>
    <name evidence="2" type="ORF">L195_g050480</name>
</gene>
<feature type="compositionally biased region" description="Basic and acidic residues" evidence="1">
    <location>
        <begin position="34"/>
        <end position="50"/>
    </location>
</feature>
<evidence type="ECO:0000313" key="3">
    <source>
        <dbReference type="Proteomes" id="UP000236291"/>
    </source>
</evidence>